<keyword evidence="2" id="KW-0808">Transferase</keyword>
<dbReference type="OrthoDB" id="9803751at2"/>
<evidence type="ECO:0000313" key="2">
    <source>
        <dbReference type="EMBL" id="TVY07851.1"/>
    </source>
</evidence>
<reference evidence="2 3" key="1">
    <citation type="submission" date="2019-07" db="EMBL/GenBank/DDBJ databases">
        <authorList>
            <person name="Kim J."/>
        </authorList>
    </citation>
    <scope>NUCLEOTIDE SEQUENCE [LARGE SCALE GENOMIC DNA]</scope>
    <source>
        <strain evidence="2 3">JC52</strain>
    </source>
</reference>
<dbReference type="EMBL" id="VNJI01000031">
    <property type="protein sequence ID" value="TVY07851.1"/>
    <property type="molecule type" value="Genomic_DNA"/>
</dbReference>
<dbReference type="PANTHER" id="PTHR43751:SF3">
    <property type="entry name" value="SULFATASE N-TERMINAL DOMAIN-CONTAINING PROTEIN"/>
    <property type="match status" value="1"/>
</dbReference>
<dbReference type="InterPro" id="IPR000917">
    <property type="entry name" value="Sulfatase_N"/>
</dbReference>
<dbReference type="SUPFAM" id="SSF53649">
    <property type="entry name" value="Alkaline phosphatase-like"/>
    <property type="match status" value="1"/>
</dbReference>
<dbReference type="AlphaFoldDB" id="A0A559K6V2"/>
<name>A0A559K6V2_9BACL</name>
<comment type="caution">
    <text evidence="2">The sequence shown here is derived from an EMBL/GenBank/DDBJ whole genome shotgun (WGS) entry which is preliminary data.</text>
</comment>
<dbReference type="RefSeq" id="WP_144851018.1">
    <property type="nucleotide sequence ID" value="NZ_VNJI01000031.1"/>
</dbReference>
<proteinExistence type="predicted"/>
<dbReference type="GO" id="GO:0016740">
    <property type="term" value="F:transferase activity"/>
    <property type="evidence" value="ECO:0007669"/>
    <property type="project" value="UniProtKB-KW"/>
</dbReference>
<organism evidence="2 3">
    <name type="scientific">Paenibacillus cremeus</name>
    <dbReference type="NCBI Taxonomy" id="2163881"/>
    <lineage>
        <taxon>Bacteria</taxon>
        <taxon>Bacillati</taxon>
        <taxon>Bacillota</taxon>
        <taxon>Bacilli</taxon>
        <taxon>Bacillales</taxon>
        <taxon>Paenibacillaceae</taxon>
        <taxon>Paenibacillus</taxon>
    </lineage>
</organism>
<accession>A0A559K6V2</accession>
<dbReference type="GO" id="GO:0016787">
    <property type="term" value="F:hydrolase activity"/>
    <property type="evidence" value="ECO:0007669"/>
    <property type="project" value="UniProtKB-KW"/>
</dbReference>
<dbReference type="Proteomes" id="UP000317036">
    <property type="component" value="Unassembled WGS sequence"/>
</dbReference>
<sequence length="57" mass="6320">MSKPNIVVICSDQHHPLITGYRGHPYIKTPNLDQLAAEGTYFSNAYSNCPVCTPSRI</sequence>
<keyword evidence="3" id="KW-1185">Reference proteome</keyword>
<feature type="domain" description="Sulfatase N-terminal" evidence="1">
    <location>
        <begin position="4"/>
        <end position="56"/>
    </location>
</feature>
<dbReference type="Gene3D" id="3.40.720.10">
    <property type="entry name" value="Alkaline Phosphatase, subunit A"/>
    <property type="match status" value="1"/>
</dbReference>
<gene>
    <name evidence="2" type="ORF">FPZ49_22105</name>
</gene>
<dbReference type="PANTHER" id="PTHR43751">
    <property type="entry name" value="SULFATASE"/>
    <property type="match status" value="1"/>
</dbReference>
<dbReference type="InterPro" id="IPR017850">
    <property type="entry name" value="Alkaline_phosphatase_core_sf"/>
</dbReference>
<dbReference type="InterPro" id="IPR052701">
    <property type="entry name" value="GAG_Ulvan_Degrading_Sulfatases"/>
</dbReference>
<evidence type="ECO:0000313" key="3">
    <source>
        <dbReference type="Proteomes" id="UP000317036"/>
    </source>
</evidence>
<evidence type="ECO:0000259" key="1">
    <source>
        <dbReference type="Pfam" id="PF00884"/>
    </source>
</evidence>
<protein>
    <submittedName>
        <fullName evidence="2">Sulfatase-like hydrolase/transferase</fullName>
    </submittedName>
</protein>
<dbReference type="Pfam" id="PF00884">
    <property type="entry name" value="Sulfatase"/>
    <property type="match status" value="1"/>
</dbReference>
<keyword evidence="2" id="KW-0378">Hydrolase</keyword>